<feature type="domain" description="DUF6286" evidence="2">
    <location>
        <begin position="85"/>
        <end position="183"/>
    </location>
</feature>
<dbReference type="RefSeq" id="WP_141629234.1">
    <property type="nucleotide sequence ID" value="NZ_JADPQA010000001.1"/>
</dbReference>
<evidence type="ECO:0000313" key="4">
    <source>
        <dbReference type="Proteomes" id="UP000318080"/>
    </source>
</evidence>
<accession>A0A540R4G9</accession>
<organism evidence="3 4">
    <name type="scientific">Corynebacterium phoceense</name>
    <dbReference type="NCBI Taxonomy" id="1686286"/>
    <lineage>
        <taxon>Bacteria</taxon>
        <taxon>Bacillati</taxon>
        <taxon>Actinomycetota</taxon>
        <taxon>Actinomycetes</taxon>
        <taxon>Mycobacteriales</taxon>
        <taxon>Corynebacteriaceae</taxon>
        <taxon>Corynebacterium</taxon>
    </lineage>
</organism>
<reference evidence="3 4" key="1">
    <citation type="submission" date="2019-06" db="EMBL/GenBank/DDBJ databases">
        <title>Draft genome of C. phoceense Strain 272.</title>
        <authorList>
            <person name="Pacheco L.G.C."/>
            <person name="Barberis C.M."/>
            <person name="Almuzara M.N."/>
            <person name="Traglia G.M."/>
            <person name="Santos C.S."/>
            <person name="Rocha D.J.P.G."/>
            <person name="Aguiar E.R.G.R."/>
            <person name="Vay C.A."/>
        </authorList>
    </citation>
    <scope>NUCLEOTIDE SEQUENCE [LARGE SCALE GENOMIC DNA]</scope>
    <source>
        <strain evidence="3 4">272</strain>
    </source>
</reference>
<feature type="transmembrane region" description="Helical" evidence="1">
    <location>
        <begin position="20"/>
        <end position="38"/>
    </location>
</feature>
<feature type="transmembrane region" description="Helical" evidence="1">
    <location>
        <begin position="75"/>
        <end position="95"/>
    </location>
</feature>
<name>A0A540R4G9_9CORY</name>
<evidence type="ECO:0000256" key="1">
    <source>
        <dbReference type="SAM" id="Phobius"/>
    </source>
</evidence>
<comment type="caution">
    <text evidence="3">The sequence shown here is derived from an EMBL/GenBank/DDBJ whole genome shotgun (WGS) entry which is preliminary data.</text>
</comment>
<evidence type="ECO:0000313" key="3">
    <source>
        <dbReference type="EMBL" id="TQE42618.1"/>
    </source>
</evidence>
<sequence length="193" mass="20749">MSTDAAVTSRGQEPKGEPIVRWWALLLSLALLALAAVFGREAWRVSTHATVDSWTQPFIDVMSADAQGSAAIAPWMLWGGAAGIVVGLLVLYAALRPRRHTHVELASDTVSGWTRQVDIARRCSATARKVPGVSAARTTAGKKGIHLIINGDIEDENLATRVREVVNEELASLAHPAPLSVTVERIEEVDTNV</sequence>
<keyword evidence="1" id="KW-0812">Transmembrane</keyword>
<protein>
    <recommendedName>
        <fullName evidence="2">DUF6286 domain-containing protein</fullName>
    </recommendedName>
</protein>
<dbReference type="Proteomes" id="UP000318080">
    <property type="component" value="Unassembled WGS sequence"/>
</dbReference>
<keyword evidence="4" id="KW-1185">Reference proteome</keyword>
<gene>
    <name evidence="3" type="ORF">EJK80_11775</name>
</gene>
<dbReference type="AlphaFoldDB" id="A0A540R4G9"/>
<evidence type="ECO:0000259" key="2">
    <source>
        <dbReference type="Pfam" id="PF19803"/>
    </source>
</evidence>
<keyword evidence="1" id="KW-1133">Transmembrane helix</keyword>
<keyword evidence="1" id="KW-0472">Membrane</keyword>
<dbReference type="Pfam" id="PF19803">
    <property type="entry name" value="DUF6286"/>
    <property type="match status" value="1"/>
</dbReference>
<dbReference type="InterPro" id="IPR046253">
    <property type="entry name" value="DUF6286"/>
</dbReference>
<proteinExistence type="predicted"/>
<dbReference type="EMBL" id="VHIR01000022">
    <property type="protein sequence ID" value="TQE42618.1"/>
    <property type="molecule type" value="Genomic_DNA"/>
</dbReference>